<comment type="pathway">
    <text evidence="2">Glycan metabolism; bacterial cellulose biosynthesis.</text>
</comment>
<dbReference type="UniPathway" id="UPA00694"/>
<keyword evidence="3 7" id="KW-0732">Signal</keyword>
<evidence type="ECO:0000256" key="7">
    <source>
        <dbReference type="SAM" id="SignalP"/>
    </source>
</evidence>
<proteinExistence type="predicted"/>
<sequence length="1149" mass="129512">MTRHLPFALLLLSTSAHAIDTSEARLQLLEQVRTGESRNKVELIEESLYRLFKLNPEDPEGLAALIRLQVRKNQLTEAEATLERLSRSAPDSESLVLARLHLAINEPEAKERLQQARLLARAGRPEEALVIYDSLFKPGFPSSDHALEYWQTLANTAQGQTRALHGLEELVAQYPYSSNFRLALARQRLAIDPYSEAAHADLEQLASDPYARAGVASVWQDRLERLPVDERSAALWRRYLKQYPEADDVARQALAEQERLLANPSFQAKQRALSKLDSGSQAYPAIERDLQLALKGFPTDAQTLGALGLLRQRQGRQQEALALYEQARSHEDNIDNLGKWQTLIGESRFWATLKEAEAAVDQGKLERAEQLYQQAAKLKPNAPEPLNGLGNIQARRSDMAGAERHYQAALARDRNNAAAKRGLINLYSVSQPERARQIIQTLPADQRQRFEPELNRLQAAQLVTQAQQHSDQQRWATAKHLLEQALRLQPDNPWIAYDLAKVRVQLDDPAAEQSFAGLLLRAPYDPASRYAHSLFLASQDRPQQALDSLAKVPKAKWDDDMRALDRRLRFSQTMEHARQMHAQGREHAASDYLRMQQRHFPEEVAIPLTLGEWAERRGNRAEAERQYRLAQQLEPHNSEAELSLIELAQQRRDADVRQRLEAFAPATPSPSQQRRIANLWLQLGEQAKAEQTMAQARLADPQDPWIWRDSGRLALAGGQPQEALAAYREAMRSSGIALAPEDTLAFTHSTRSNGEDDWLRRSIRSDSAELYLHQAPTATVQYGYLESKGTPGFSDLQAGYLIAEVAHPLGSGRGFLRAEQVTLDNGSFDNLLDADDFGSVLICQQRGEACDQGDRHQREEGTALAMGWRSERLEWDIGSTPLGFPVEDVVGGIRIRGDLAKLGWTLDVSRRALNNSLLSFAGTEDPRTGETWGGVRANGIRLGLSYDEGGSYGIWSSLQAHRLTGENVEDNDRYRLMAGVYFRIIDEPDRRLRIGGNAMYWHYEKDLSGYTFGHGGYYSPQQYQSLSVPINYAQRWADWSIYAEASTGFSWARNDDSPYFPTRSDLQSEAGNPIFEGGSSDGFSYRFSFTAERRLTPNWFVGGMLGMERSVGSDYEPRGALLYLRYSFAPWDGDLKMPPEPLEEYAQFN</sequence>
<evidence type="ECO:0000256" key="3">
    <source>
        <dbReference type="ARBA" id="ARBA00022729"/>
    </source>
</evidence>
<dbReference type="Pfam" id="PF13432">
    <property type="entry name" value="TPR_16"/>
    <property type="match status" value="1"/>
</dbReference>
<dbReference type="Proteomes" id="UP000198784">
    <property type="component" value="Unassembled WGS sequence"/>
</dbReference>
<keyword evidence="6" id="KW-0135">Cellulose biosynthesis</keyword>
<organism evidence="9 10">
    <name type="scientific">Pseudomonas borbori</name>
    <dbReference type="NCBI Taxonomy" id="289003"/>
    <lineage>
        <taxon>Bacteria</taxon>
        <taxon>Pseudomonadati</taxon>
        <taxon>Pseudomonadota</taxon>
        <taxon>Gammaproteobacteria</taxon>
        <taxon>Pseudomonadales</taxon>
        <taxon>Pseudomonadaceae</taxon>
        <taxon>Pseudomonas</taxon>
    </lineage>
</organism>
<evidence type="ECO:0000256" key="4">
    <source>
        <dbReference type="ARBA" id="ARBA00022737"/>
    </source>
</evidence>
<dbReference type="GO" id="GO:0030244">
    <property type="term" value="P:cellulose biosynthetic process"/>
    <property type="evidence" value="ECO:0007669"/>
    <property type="project" value="UniProtKB-KW"/>
</dbReference>
<feature type="domain" description="Cellulose synthase operon C C-terminal" evidence="8">
    <location>
        <begin position="795"/>
        <end position="1128"/>
    </location>
</feature>
<accession>A0A1I5QKE4</accession>
<dbReference type="Pfam" id="PF14559">
    <property type="entry name" value="TPR_19"/>
    <property type="match status" value="1"/>
</dbReference>
<dbReference type="PANTHER" id="PTHR12558:SF13">
    <property type="entry name" value="CELL DIVISION CYCLE PROTEIN 27 HOMOLOG"/>
    <property type="match status" value="1"/>
</dbReference>
<evidence type="ECO:0000256" key="5">
    <source>
        <dbReference type="ARBA" id="ARBA00022803"/>
    </source>
</evidence>
<dbReference type="GO" id="GO:0019867">
    <property type="term" value="C:outer membrane"/>
    <property type="evidence" value="ECO:0007669"/>
    <property type="project" value="InterPro"/>
</dbReference>
<keyword evidence="10" id="KW-1185">Reference proteome</keyword>
<feature type="signal peptide" evidence="7">
    <location>
        <begin position="1"/>
        <end position="18"/>
    </location>
</feature>
<comment type="function">
    <text evidence="1">Required for maximal bacterial cellulose synthesis.</text>
</comment>
<feature type="chain" id="PRO_5011584373" evidence="7">
    <location>
        <begin position="19"/>
        <end position="1149"/>
    </location>
</feature>
<dbReference type="PANTHER" id="PTHR12558">
    <property type="entry name" value="CELL DIVISION CYCLE 16,23,27"/>
    <property type="match status" value="1"/>
</dbReference>
<dbReference type="Gene3D" id="1.25.40.10">
    <property type="entry name" value="Tetratricopeptide repeat domain"/>
    <property type="match status" value="6"/>
</dbReference>
<keyword evidence="5" id="KW-0802">TPR repeat</keyword>
<dbReference type="SMART" id="SM00028">
    <property type="entry name" value="TPR"/>
    <property type="match status" value="8"/>
</dbReference>
<dbReference type="InterPro" id="IPR008410">
    <property type="entry name" value="BCSC_C"/>
</dbReference>
<evidence type="ECO:0000313" key="9">
    <source>
        <dbReference type="EMBL" id="SFP46729.1"/>
    </source>
</evidence>
<evidence type="ECO:0000256" key="2">
    <source>
        <dbReference type="ARBA" id="ARBA00005186"/>
    </source>
</evidence>
<evidence type="ECO:0000256" key="1">
    <source>
        <dbReference type="ARBA" id="ARBA00003476"/>
    </source>
</evidence>
<dbReference type="EMBL" id="FOWX01000011">
    <property type="protein sequence ID" value="SFP46729.1"/>
    <property type="molecule type" value="Genomic_DNA"/>
</dbReference>
<dbReference type="InterPro" id="IPR019734">
    <property type="entry name" value="TPR_rpt"/>
</dbReference>
<evidence type="ECO:0000256" key="6">
    <source>
        <dbReference type="ARBA" id="ARBA00022916"/>
    </source>
</evidence>
<dbReference type="InterPro" id="IPR011990">
    <property type="entry name" value="TPR-like_helical_dom_sf"/>
</dbReference>
<evidence type="ECO:0000313" key="10">
    <source>
        <dbReference type="Proteomes" id="UP000198784"/>
    </source>
</evidence>
<gene>
    <name evidence="9" type="ORF">SAMN05216190_1113</name>
</gene>
<dbReference type="NCBIfam" id="NF008520">
    <property type="entry name" value="PRK11447.1"/>
    <property type="match status" value="1"/>
</dbReference>
<dbReference type="AlphaFoldDB" id="A0A1I5QKE4"/>
<dbReference type="SUPFAM" id="SSF48452">
    <property type="entry name" value="TPR-like"/>
    <property type="match status" value="2"/>
</dbReference>
<dbReference type="Pfam" id="PF05420">
    <property type="entry name" value="BCSC_C"/>
    <property type="match status" value="1"/>
</dbReference>
<evidence type="ECO:0000259" key="8">
    <source>
        <dbReference type="Pfam" id="PF05420"/>
    </source>
</evidence>
<dbReference type="RefSeq" id="WP_170862194.1">
    <property type="nucleotide sequence ID" value="NZ_FOWX01000011.1"/>
</dbReference>
<reference evidence="10" key="1">
    <citation type="submission" date="2016-10" db="EMBL/GenBank/DDBJ databases">
        <authorList>
            <person name="Varghese N."/>
            <person name="Submissions S."/>
        </authorList>
    </citation>
    <scope>NUCLEOTIDE SEQUENCE [LARGE SCALE GENOMIC DNA]</scope>
    <source>
        <strain evidence="10">DSM 17834</strain>
    </source>
</reference>
<dbReference type="STRING" id="289003.SAMN05216190_1113"/>
<keyword evidence="4" id="KW-0677">Repeat</keyword>
<protein>
    <submittedName>
        <fullName evidence="9">Tetratricopeptide repeat-containing protein</fullName>
    </submittedName>
</protein>
<name>A0A1I5QKE4_9PSED</name>